<evidence type="ECO:0000313" key="3">
    <source>
        <dbReference type="Proteomes" id="UP000494269"/>
    </source>
</evidence>
<evidence type="ECO:0000256" key="1">
    <source>
        <dbReference type="SAM" id="MobiDB-lite"/>
    </source>
</evidence>
<feature type="compositionally biased region" description="Basic and acidic residues" evidence="1">
    <location>
        <begin position="85"/>
        <end position="98"/>
    </location>
</feature>
<feature type="region of interest" description="Disordered" evidence="1">
    <location>
        <begin position="79"/>
        <end position="98"/>
    </location>
</feature>
<name>A0A6S7AS31_9BURK</name>
<sequence length="98" mass="11462">MNAAKRYPRIEPLIKWLKVTPVAEARAQCLAQHTTWEYLRQIAYGYKLVGPRRGVAIERATGVPRRELRPHDYWLAWPDLPEPSDQEHTGEAELKRFP</sequence>
<dbReference type="InterPro" id="IPR010982">
    <property type="entry name" value="Lambda_DNA-bd_dom_sf"/>
</dbReference>
<gene>
    <name evidence="2" type="ORF">LMG3441_04800</name>
</gene>
<dbReference type="Gene3D" id="1.10.260.40">
    <property type="entry name" value="lambda repressor-like DNA-binding domains"/>
    <property type="match status" value="1"/>
</dbReference>
<dbReference type="Proteomes" id="UP000494269">
    <property type="component" value="Unassembled WGS sequence"/>
</dbReference>
<evidence type="ECO:0000313" key="2">
    <source>
        <dbReference type="EMBL" id="CAB3732353.1"/>
    </source>
</evidence>
<dbReference type="GO" id="GO:0003677">
    <property type="term" value="F:DNA binding"/>
    <property type="evidence" value="ECO:0007669"/>
    <property type="project" value="InterPro"/>
</dbReference>
<proteinExistence type="predicted"/>
<organism evidence="2 3">
    <name type="scientific">Achromobacter kerstersii</name>
    <dbReference type="NCBI Taxonomy" id="1353890"/>
    <lineage>
        <taxon>Bacteria</taxon>
        <taxon>Pseudomonadati</taxon>
        <taxon>Pseudomonadota</taxon>
        <taxon>Betaproteobacteria</taxon>
        <taxon>Burkholderiales</taxon>
        <taxon>Alcaligenaceae</taxon>
        <taxon>Achromobacter</taxon>
    </lineage>
</organism>
<protein>
    <recommendedName>
        <fullName evidence="4">Helix-turn-helix domain-containing protein</fullName>
    </recommendedName>
</protein>
<dbReference type="AlphaFoldDB" id="A0A6S7AS31"/>
<keyword evidence="3" id="KW-1185">Reference proteome</keyword>
<dbReference type="EMBL" id="CADIJQ010000009">
    <property type="protein sequence ID" value="CAB3732353.1"/>
    <property type="molecule type" value="Genomic_DNA"/>
</dbReference>
<reference evidence="2 3" key="1">
    <citation type="submission" date="2020-04" db="EMBL/GenBank/DDBJ databases">
        <authorList>
            <person name="De Canck E."/>
        </authorList>
    </citation>
    <scope>NUCLEOTIDE SEQUENCE [LARGE SCALE GENOMIC DNA]</scope>
    <source>
        <strain evidence="2 3">LMG 3441</strain>
    </source>
</reference>
<evidence type="ECO:0008006" key="4">
    <source>
        <dbReference type="Google" id="ProtNLM"/>
    </source>
</evidence>
<accession>A0A6S7AS31</accession>